<feature type="transmembrane region" description="Helical" evidence="1">
    <location>
        <begin position="55"/>
        <end position="73"/>
    </location>
</feature>
<protein>
    <submittedName>
        <fullName evidence="2">Uncharacterized protein</fullName>
    </submittedName>
</protein>
<keyword evidence="1" id="KW-0812">Transmembrane</keyword>
<name>A0A6N3HDU8_EUBLI</name>
<sequence length="76" mass="8794">MDNNVMINELNKLEIIGMSFFVGVGLLIFVLISLRIKNLMKTTKDEMEIYRLKRARTMTVALSLFGQILTIIYCHI</sequence>
<keyword evidence="1" id="KW-0472">Membrane</keyword>
<accession>A0A6N3HDU8</accession>
<gene>
    <name evidence="2" type="ORF">ELLFYP34_01150</name>
</gene>
<organism evidence="2">
    <name type="scientific">Eubacterium limosum</name>
    <dbReference type="NCBI Taxonomy" id="1736"/>
    <lineage>
        <taxon>Bacteria</taxon>
        <taxon>Bacillati</taxon>
        <taxon>Bacillota</taxon>
        <taxon>Clostridia</taxon>
        <taxon>Eubacteriales</taxon>
        <taxon>Eubacteriaceae</taxon>
        <taxon>Eubacterium</taxon>
    </lineage>
</organism>
<dbReference type="EMBL" id="CACRTR010000023">
    <property type="protein sequence ID" value="VYU74533.1"/>
    <property type="molecule type" value="Genomic_DNA"/>
</dbReference>
<evidence type="ECO:0000256" key="1">
    <source>
        <dbReference type="SAM" id="Phobius"/>
    </source>
</evidence>
<evidence type="ECO:0000313" key="2">
    <source>
        <dbReference type="EMBL" id="VYU74533.1"/>
    </source>
</evidence>
<keyword evidence="1" id="KW-1133">Transmembrane helix</keyword>
<proteinExistence type="predicted"/>
<feature type="transmembrane region" description="Helical" evidence="1">
    <location>
        <begin position="15"/>
        <end position="34"/>
    </location>
</feature>
<reference evidence="2" key="1">
    <citation type="submission" date="2019-11" db="EMBL/GenBank/DDBJ databases">
        <authorList>
            <person name="Feng L."/>
        </authorList>
    </citation>
    <scope>NUCLEOTIDE SEQUENCE</scope>
    <source>
        <strain evidence="2">ElimosumLFYP34</strain>
    </source>
</reference>
<dbReference type="AlphaFoldDB" id="A0A6N3HDU8"/>